<dbReference type="GO" id="GO:0003677">
    <property type="term" value="F:DNA binding"/>
    <property type="evidence" value="ECO:0007669"/>
    <property type="project" value="UniProtKB-KW"/>
</dbReference>
<feature type="domain" description="Myb-like" evidence="7">
    <location>
        <begin position="104"/>
        <end position="148"/>
    </location>
</feature>
<keyword evidence="5" id="KW-0539">Nucleus</keyword>
<evidence type="ECO:0000256" key="4">
    <source>
        <dbReference type="ARBA" id="ARBA00023163"/>
    </source>
</evidence>
<dbReference type="InterPro" id="IPR001005">
    <property type="entry name" value="SANT/Myb"/>
</dbReference>
<name>A0A896WAN2_MELAB</name>
<reference evidence="10" key="1">
    <citation type="journal article" name="Plants (Basel)">
        <title>NAC and MYB Families and Lignin Biosynthesis-Related Members Identification and Expression Analysis in Melilotus albus.</title>
        <authorList>
            <person name="Chen L."/>
            <person name="Wu F."/>
            <person name="Zhang J."/>
        </authorList>
    </citation>
    <scope>NUCLEOTIDE SEQUENCE</scope>
</reference>
<dbReference type="CDD" id="cd00167">
    <property type="entry name" value="SANT"/>
    <property type="match status" value="2"/>
</dbReference>
<dbReference type="Gene3D" id="1.10.10.60">
    <property type="entry name" value="Homeodomain-like"/>
    <property type="match status" value="2"/>
</dbReference>
<feature type="compositionally biased region" description="Basic and acidic residues" evidence="6">
    <location>
        <begin position="155"/>
        <end position="165"/>
    </location>
</feature>
<sequence>MDEVGSTSCEWIREQNKAFEKALAIHSEDDVNRWEKIAADVPEKTLEEIKHHYELLVEDIHKIESGYVPLANYESCLESSNSTKRASEGAAVKKRTKASGSYHWTKEEHRLFLVGLDKYGKGNWKSISMNYVTTKTHTQVASHAQKYFMHRNSLKEKKERKKEAIQDISAPQGPITDQASDSAGQSATQTPQAPPSGITFNNLPAPPTGMYPVTTPTGTRNLDPMVVSAVPTPGILLTSPGHMTYGLGPVSQTVMPWARMNLDHVTYRMQHTYPHYALLYMNV</sequence>
<evidence type="ECO:0000259" key="9">
    <source>
        <dbReference type="PROSITE" id="PS51294"/>
    </source>
</evidence>
<evidence type="ECO:0000256" key="1">
    <source>
        <dbReference type="ARBA" id="ARBA00004123"/>
    </source>
</evidence>
<evidence type="ECO:0000256" key="2">
    <source>
        <dbReference type="ARBA" id="ARBA00023015"/>
    </source>
</evidence>
<dbReference type="PROSITE" id="PS51294">
    <property type="entry name" value="HTH_MYB"/>
    <property type="match status" value="1"/>
</dbReference>
<dbReference type="InterPro" id="IPR017884">
    <property type="entry name" value="SANT_dom"/>
</dbReference>
<evidence type="ECO:0000256" key="6">
    <source>
        <dbReference type="SAM" id="MobiDB-lite"/>
    </source>
</evidence>
<evidence type="ECO:0000313" key="10">
    <source>
        <dbReference type="EMBL" id="QSD99519.1"/>
    </source>
</evidence>
<dbReference type="InterPro" id="IPR009057">
    <property type="entry name" value="Homeodomain-like_sf"/>
</dbReference>
<dbReference type="FunFam" id="1.10.10.60:FF:000009">
    <property type="entry name" value="transcription factor MYB1R1"/>
    <property type="match status" value="1"/>
</dbReference>
<keyword evidence="2" id="KW-0805">Transcription regulation</keyword>
<feature type="region of interest" description="Disordered" evidence="6">
    <location>
        <begin position="155"/>
        <end position="217"/>
    </location>
</feature>
<dbReference type="PANTHER" id="PTHR44042:SF66">
    <property type="entry name" value="MYB FAMILY TRANSCRIPTION FACTOR"/>
    <property type="match status" value="1"/>
</dbReference>
<proteinExistence type="predicted"/>
<feature type="domain" description="Myb-like" evidence="7">
    <location>
        <begin position="11"/>
        <end position="57"/>
    </location>
</feature>
<dbReference type="Pfam" id="PF00249">
    <property type="entry name" value="Myb_DNA-binding"/>
    <property type="match status" value="1"/>
</dbReference>
<evidence type="ECO:0000256" key="5">
    <source>
        <dbReference type="ARBA" id="ARBA00023242"/>
    </source>
</evidence>
<feature type="domain" description="HTH myb-type" evidence="9">
    <location>
        <begin position="104"/>
        <end position="152"/>
    </location>
</feature>
<keyword evidence="4" id="KW-0804">Transcription</keyword>
<dbReference type="InterPro" id="IPR006447">
    <property type="entry name" value="Myb_dom_plants"/>
</dbReference>
<dbReference type="PANTHER" id="PTHR44042">
    <property type="entry name" value="DUPLICATED HOMEODOMAIN-LIKE SUPERFAMILY PROTEIN-RELATED"/>
    <property type="match status" value="1"/>
</dbReference>
<keyword evidence="3" id="KW-0238">DNA-binding</keyword>
<dbReference type="InterPro" id="IPR017930">
    <property type="entry name" value="Myb_dom"/>
</dbReference>
<dbReference type="NCBIfam" id="TIGR01557">
    <property type="entry name" value="myb_SHAQKYF"/>
    <property type="match status" value="1"/>
</dbReference>
<feature type="domain" description="SANT" evidence="8">
    <location>
        <begin position="99"/>
        <end position="152"/>
    </location>
</feature>
<dbReference type="FunFam" id="1.10.10.60:FF:000154">
    <property type="entry name" value="Transcription factor SRM1"/>
    <property type="match status" value="1"/>
</dbReference>
<dbReference type="PROSITE" id="PS51293">
    <property type="entry name" value="SANT"/>
    <property type="match status" value="1"/>
</dbReference>
<dbReference type="SMART" id="SM00717">
    <property type="entry name" value="SANT"/>
    <property type="match status" value="2"/>
</dbReference>
<protein>
    <submittedName>
        <fullName evidence="10">MYB family transcription factor</fullName>
    </submittedName>
</protein>
<accession>A0A896WAN2</accession>
<dbReference type="EMBL" id="MW302365">
    <property type="protein sequence ID" value="QSD99519.1"/>
    <property type="molecule type" value="Genomic_DNA"/>
</dbReference>
<evidence type="ECO:0000259" key="7">
    <source>
        <dbReference type="PROSITE" id="PS50090"/>
    </source>
</evidence>
<dbReference type="GO" id="GO:0005634">
    <property type="term" value="C:nucleus"/>
    <property type="evidence" value="ECO:0007669"/>
    <property type="project" value="UniProtKB-SubCell"/>
</dbReference>
<comment type="subcellular location">
    <subcellularLocation>
        <location evidence="1">Nucleus</location>
    </subcellularLocation>
</comment>
<evidence type="ECO:0000259" key="8">
    <source>
        <dbReference type="PROSITE" id="PS51293"/>
    </source>
</evidence>
<evidence type="ECO:0000256" key="3">
    <source>
        <dbReference type="ARBA" id="ARBA00023125"/>
    </source>
</evidence>
<dbReference type="PROSITE" id="PS50090">
    <property type="entry name" value="MYB_LIKE"/>
    <property type="match status" value="2"/>
</dbReference>
<dbReference type="AlphaFoldDB" id="A0A896WAN2"/>
<gene>
    <name evidence="10" type="primary">EVM0005306.1</name>
</gene>
<dbReference type="SUPFAM" id="SSF46689">
    <property type="entry name" value="Homeodomain-like"/>
    <property type="match status" value="2"/>
</dbReference>
<organism evidence="10">
    <name type="scientific">Melilotus albus</name>
    <name type="common">White sweet clover</name>
    <name type="synonym">Melilotus officinalis subsp. albus</name>
    <dbReference type="NCBI Taxonomy" id="47082"/>
    <lineage>
        <taxon>Eukaryota</taxon>
        <taxon>Viridiplantae</taxon>
        <taxon>Streptophyta</taxon>
        <taxon>Embryophyta</taxon>
        <taxon>Tracheophyta</taxon>
        <taxon>Spermatophyta</taxon>
        <taxon>Magnoliopsida</taxon>
        <taxon>eudicotyledons</taxon>
        <taxon>Gunneridae</taxon>
        <taxon>Pentapetalae</taxon>
        <taxon>rosids</taxon>
        <taxon>fabids</taxon>
        <taxon>Fabales</taxon>
        <taxon>Fabaceae</taxon>
        <taxon>Papilionoideae</taxon>
        <taxon>50 kb inversion clade</taxon>
        <taxon>NPAAA clade</taxon>
        <taxon>Hologalegina</taxon>
        <taxon>IRL clade</taxon>
        <taxon>Trifolieae</taxon>
        <taxon>Melilotus</taxon>
    </lineage>
</organism>
<feature type="compositionally biased region" description="Polar residues" evidence="6">
    <location>
        <begin position="175"/>
        <end position="191"/>
    </location>
</feature>